<dbReference type="EMBL" id="ML979137">
    <property type="protein sequence ID" value="KAF1914108.1"/>
    <property type="molecule type" value="Genomic_DNA"/>
</dbReference>
<keyword evidence="2" id="KW-0732">Signal</keyword>
<feature type="compositionally biased region" description="Low complexity" evidence="1">
    <location>
        <begin position="147"/>
        <end position="167"/>
    </location>
</feature>
<reference evidence="3" key="1">
    <citation type="journal article" date="2020" name="Stud. Mycol.">
        <title>101 Dothideomycetes genomes: a test case for predicting lifestyles and emergence of pathogens.</title>
        <authorList>
            <person name="Haridas S."/>
            <person name="Albert R."/>
            <person name="Binder M."/>
            <person name="Bloem J."/>
            <person name="Labutti K."/>
            <person name="Salamov A."/>
            <person name="Andreopoulos B."/>
            <person name="Baker S."/>
            <person name="Barry K."/>
            <person name="Bills G."/>
            <person name="Bluhm B."/>
            <person name="Cannon C."/>
            <person name="Castanera R."/>
            <person name="Culley D."/>
            <person name="Daum C."/>
            <person name="Ezra D."/>
            <person name="Gonzalez J."/>
            <person name="Henrissat B."/>
            <person name="Kuo A."/>
            <person name="Liang C."/>
            <person name="Lipzen A."/>
            <person name="Lutzoni F."/>
            <person name="Magnuson J."/>
            <person name="Mondo S."/>
            <person name="Nolan M."/>
            <person name="Ohm R."/>
            <person name="Pangilinan J."/>
            <person name="Park H.-J."/>
            <person name="Ramirez L."/>
            <person name="Alfaro M."/>
            <person name="Sun H."/>
            <person name="Tritt A."/>
            <person name="Yoshinaga Y."/>
            <person name="Zwiers L.-H."/>
            <person name="Turgeon B."/>
            <person name="Goodwin S."/>
            <person name="Spatafora J."/>
            <person name="Crous P."/>
            <person name="Grigoriev I."/>
        </authorList>
    </citation>
    <scope>NUCLEOTIDE SEQUENCE</scope>
    <source>
        <strain evidence="3">HMLAC05119</strain>
    </source>
</reference>
<organism evidence="3 4">
    <name type="scientific">Ampelomyces quisqualis</name>
    <name type="common">Powdery mildew agent</name>
    <dbReference type="NCBI Taxonomy" id="50730"/>
    <lineage>
        <taxon>Eukaryota</taxon>
        <taxon>Fungi</taxon>
        <taxon>Dikarya</taxon>
        <taxon>Ascomycota</taxon>
        <taxon>Pezizomycotina</taxon>
        <taxon>Dothideomycetes</taxon>
        <taxon>Pleosporomycetidae</taxon>
        <taxon>Pleosporales</taxon>
        <taxon>Pleosporineae</taxon>
        <taxon>Phaeosphaeriaceae</taxon>
        <taxon>Ampelomyces</taxon>
    </lineage>
</organism>
<feature type="region of interest" description="Disordered" evidence="1">
    <location>
        <begin position="215"/>
        <end position="259"/>
    </location>
</feature>
<proteinExistence type="predicted"/>
<evidence type="ECO:0000256" key="2">
    <source>
        <dbReference type="SAM" id="SignalP"/>
    </source>
</evidence>
<feature type="region of interest" description="Disordered" evidence="1">
    <location>
        <begin position="143"/>
        <end position="167"/>
    </location>
</feature>
<gene>
    <name evidence="3" type="ORF">BDU57DRAFT_518892</name>
</gene>
<protein>
    <recommendedName>
        <fullName evidence="5">Extracellular membrane protein CFEM domain-containing protein</fullName>
    </recommendedName>
</protein>
<evidence type="ECO:0000313" key="4">
    <source>
        <dbReference type="Proteomes" id="UP000800096"/>
    </source>
</evidence>
<evidence type="ECO:0000313" key="3">
    <source>
        <dbReference type="EMBL" id="KAF1914108.1"/>
    </source>
</evidence>
<feature type="region of interest" description="Disordered" evidence="1">
    <location>
        <begin position="513"/>
        <end position="551"/>
    </location>
</feature>
<keyword evidence="4" id="KW-1185">Reference proteome</keyword>
<feature type="region of interest" description="Disordered" evidence="1">
    <location>
        <begin position="60"/>
        <end position="125"/>
    </location>
</feature>
<feature type="signal peptide" evidence="2">
    <location>
        <begin position="1"/>
        <end position="18"/>
    </location>
</feature>
<name>A0A6A5QH17_AMPQU</name>
<feature type="chain" id="PRO_5025584668" description="Extracellular membrane protein CFEM domain-containing protein" evidence="2">
    <location>
        <begin position="19"/>
        <end position="632"/>
    </location>
</feature>
<evidence type="ECO:0008006" key="5">
    <source>
        <dbReference type="Google" id="ProtNLM"/>
    </source>
</evidence>
<accession>A0A6A5QH17</accession>
<dbReference type="OrthoDB" id="4941438at2759"/>
<feature type="compositionally biased region" description="Low complexity" evidence="1">
    <location>
        <begin position="97"/>
        <end position="125"/>
    </location>
</feature>
<feature type="compositionally biased region" description="Basic residues" evidence="1">
    <location>
        <begin position="60"/>
        <end position="71"/>
    </location>
</feature>
<dbReference type="Proteomes" id="UP000800096">
    <property type="component" value="Unassembled WGS sequence"/>
</dbReference>
<dbReference type="AlphaFoldDB" id="A0A6A5QH17"/>
<sequence>MRISSAFLLLSLSLVTSATRPRYPPLHHGGKVRSTHLQVKHGQRTTCTSTGDAAEYTFSSKRRRKTRRPHVPRPTPHTTSIASTGVETAIDEPVQITPVSKPTSTPSVSFPSSVALTSSSSSRSAASTSSSALSIDDAALPQQGSLSSSTATVSIIPSSTSSSTMDSLSRLTASSSATRTSSVSSSTSLASTPASAESAIVLPLETTSPLTLSLSSLTEPSSSTSLGISSSSQAGTASSSDTQLASSTSELASSSATMSSSDTSEQVIIATSSSDLASSTGSTSTIASISNTMVSQSPGSSEVVSMISSTSATPSTISSSVITSSEISSAVSTCSASSATPSTCLISLPPACQLFASPSLLGSILSTTDLLACQTALGPLASNSAEECFVGLGTLTGSDIFSCLTTKILCTDCVTSLPEVCTSFFSDPSLLGIAVFAACQSALGRFGQGAAADCLNPGIGLTFLTGVSAGACLRENVPVCLTNGCAGVSISSSMLASPTLSVGSSTVAIQSSISASPTPSSPTIEASSTSIPTPTPTPMSTSTTSSISSPSATPTPSPALCVAALPAVCQVPNAGLLAPVLLTVNTVACQLALNALLTPNPAAVCFGTNLLSTLTGQDFGQCLAVNFPLCPN</sequence>
<evidence type="ECO:0000256" key="1">
    <source>
        <dbReference type="SAM" id="MobiDB-lite"/>
    </source>
</evidence>